<accession>A0A8S3RL58</accession>
<evidence type="ECO:0000256" key="4">
    <source>
        <dbReference type="ARBA" id="ARBA00022989"/>
    </source>
</evidence>
<dbReference type="OrthoDB" id="191706at2759"/>
<dbReference type="GO" id="GO:0012505">
    <property type="term" value="C:endomembrane system"/>
    <property type="evidence" value="ECO:0007669"/>
    <property type="project" value="UniProtKB-SubCell"/>
</dbReference>
<dbReference type="PANTHER" id="PTHR21324:SF2">
    <property type="entry name" value="EG:22E5.9 PROTEIN"/>
    <property type="match status" value="1"/>
</dbReference>
<dbReference type="Pfam" id="PF10277">
    <property type="entry name" value="Frag1"/>
    <property type="match status" value="1"/>
</dbReference>
<feature type="transmembrane region" description="Helical" evidence="6">
    <location>
        <begin position="243"/>
        <end position="262"/>
    </location>
</feature>
<evidence type="ECO:0000256" key="1">
    <source>
        <dbReference type="ARBA" id="ARBA00004127"/>
    </source>
</evidence>
<keyword evidence="3 6" id="KW-0812">Transmembrane</keyword>
<evidence type="ECO:0000256" key="2">
    <source>
        <dbReference type="ARBA" id="ARBA00006565"/>
    </source>
</evidence>
<evidence type="ECO:0000313" key="8">
    <source>
        <dbReference type="EMBL" id="CAG2207448.1"/>
    </source>
</evidence>
<protein>
    <submittedName>
        <fullName evidence="8">DRAM2</fullName>
    </submittedName>
</protein>
<evidence type="ECO:0000259" key="7">
    <source>
        <dbReference type="Pfam" id="PF10277"/>
    </source>
</evidence>
<gene>
    <name evidence="8" type="ORF">MEDL_21653</name>
</gene>
<proteinExistence type="inferred from homology"/>
<comment type="caution">
    <text evidence="8">The sequence shown here is derived from an EMBL/GenBank/DDBJ whole genome shotgun (WGS) entry which is preliminary data.</text>
</comment>
<feature type="transmembrane region" description="Helical" evidence="6">
    <location>
        <begin position="107"/>
        <end position="129"/>
    </location>
</feature>
<feature type="transmembrane region" description="Helical" evidence="6">
    <location>
        <begin position="282"/>
        <end position="304"/>
    </location>
</feature>
<organism evidence="8 9">
    <name type="scientific">Mytilus edulis</name>
    <name type="common">Blue mussel</name>
    <dbReference type="NCBI Taxonomy" id="6550"/>
    <lineage>
        <taxon>Eukaryota</taxon>
        <taxon>Metazoa</taxon>
        <taxon>Spiralia</taxon>
        <taxon>Lophotrochozoa</taxon>
        <taxon>Mollusca</taxon>
        <taxon>Bivalvia</taxon>
        <taxon>Autobranchia</taxon>
        <taxon>Pteriomorphia</taxon>
        <taxon>Mytilida</taxon>
        <taxon>Mytiloidea</taxon>
        <taxon>Mytilidae</taxon>
        <taxon>Mytilinae</taxon>
        <taxon>Mytilus</taxon>
    </lineage>
</organism>
<feature type="transmembrane region" description="Helical" evidence="6">
    <location>
        <begin position="136"/>
        <end position="155"/>
    </location>
</feature>
<name>A0A8S3RL58_MYTED</name>
<keyword evidence="4 6" id="KW-1133">Transmembrane helix</keyword>
<feature type="transmembrane region" description="Helical" evidence="6">
    <location>
        <begin position="324"/>
        <end position="349"/>
    </location>
</feature>
<reference evidence="8" key="1">
    <citation type="submission" date="2021-03" db="EMBL/GenBank/DDBJ databases">
        <authorList>
            <person name="Bekaert M."/>
        </authorList>
    </citation>
    <scope>NUCLEOTIDE SEQUENCE</scope>
</reference>
<dbReference type="Proteomes" id="UP000683360">
    <property type="component" value="Unassembled WGS sequence"/>
</dbReference>
<evidence type="ECO:0000256" key="5">
    <source>
        <dbReference type="ARBA" id="ARBA00023136"/>
    </source>
</evidence>
<dbReference type="PANTHER" id="PTHR21324">
    <property type="entry name" value="FASTING-INDUCIBLE INTEGRAL MEMBRANE PROTEIN TM6P1-RELATED"/>
    <property type="match status" value="1"/>
</dbReference>
<feature type="domain" description="CWH43-like N-terminal" evidence="7">
    <location>
        <begin position="143"/>
        <end position="354"/>
    </location>
</feature>
<sequence>MSILERKFKDHLLYGSDFEEGVNYKVQTQEYGAWVYNLSMEIQDNKFIEELLLNLNDIYELGIGMFTSCCTLFLKKIRIDVNDAVLEGEMRINCLLDLTMCFRGLSYLPILLVLTSFATFIVSYIIAIVRHDVSPYFPYISVLATFIVSYIIAIVRHDVSPYFPYISDTGTKPPESCIFGQFLNISAALAIATMYVRYKLVSQISVGEDTKLACLNKAGLVLGIFSALGLSMVANFQETNVEPVHVTGAALVLGVGVIYAFVQTCLSYRMNPDYNGLRICRIRLAISCIALTAMIITFVSAAISRIQVHGHIDKTKWKPEDGGFTAHIISTISEWVTAVTFLLFFFTFVRDFQKVKLGIVATVLVRHLDVEPTEDISERVDERRPLLS</sequence>
<dbReference type="AlphaFoldDB" id="A0A8S3RL58"/>
<feature type="transmembrane region" description="Helical" evidence="6">
    <location>
        <begin position="218"/>
        <end position="237"/>
    </location>
</feature>
<dbReference type="InterPro" id="IPR050911">
    <property type="entry name" value="DRAM/TMEM150_Autophagy_Mod"/>
</dbReference>
<dbReference type="EMBL" id="CAJPWZ010001076">
    <property type="protein sequence ID" value="CAG2207448.1"/>
    <property type="molecule type" value="Genomic_DNA"/>
</dbReference>
<evidence type="ECO:0000313" key="9">
    <source>
        <dbReference type="Proteomes" id="UP000683360"/>
    </source>
</evidence>
<feature type="transmembrane region" description="Helical" evidence="6">
    <location>
        <begin position="178"/>
        <end position="198"/>
    </location>
</feature>
<keyword evidence="5 6" id="KW-0472">Membrane</keyword>
<evidence type="ECO:0000256" key="3">
    <source>
        <dbReference type="ARBA" id="ARBA00022692"/>
    </source>
</evidence>
<comment type="similarity">
    <text evidence="2">Belongs to the DRAM/TMEM150 family.</text>
</comment>
<keyword evidence="9" id="KW-1185">Reference proteome</keyword>
<evidence type="ECO:0000256" key="6">
    <source>
        <dbReference type="SAM" id="Phobius"/>
    </source>
</evidence>
<comment type="subcellular location">
    <subcellularLocation>
        <location evidence="1">Endomembrane system</location>
        <topology evidence="1">Multi-pass membrane protein</topology>
    </subcellularLocation>
</comment>
<dbReference type="InterPro" id="IPR019402">
    <property type="entry name" value="CWH43_N"/>
</dbReference>